<feature type="compositionally biased region" description="Polar residues" evidence="1">
    <location>
        <begin position="38"/>
        <end position="53"/>
    </location>
</feature>
<dbReference type="Proteomes" id="UP000324748">
    <property type="component" value="Unassembled WGS sequence"/>
</dbReference>
<feature type="compositionally biased region" description="Basic residues" evidence="1">
    <location>
        <begin position="55"/>
        <end position="65"/>
    </location>
</feature>
<gene>
    <name evidence="2" type="ORF">PGT21_035650</name>
</gene>
<evidence type="ECO:0000313" key="2">
    <source>
        <dbReference type="EMBL" id="KAA1078490.1"/>
    </source>
</evidence>
<reference evidence="2 3" key="1">
    <citation type="submission" date="2019-05" db="EMBL/GenBank/DDBJ databases">
        <title>Emergence of the Ug99 lineage of the wheat stem rust pathogen through somatic hybridization.</title>
        <authorList>
            <person name="Li F."/>
            <person name="Upadhyaya N.M."/>
            <person name="Sperschneider J."/>
            <person name="Matny O."/>
            <person name="Nguyen-Phuc H."/>
            <person name="Mago R."/>
            <person name="Raley C."/>
            <person name="Miller M.E."/>
            <person name="Silverstein K.A.T."/>
            <person name="Henningsen E."/>
            <person name="Hirsch C.D."/>
            <person name="Visser B."/>
            <person name="Pretorius Z.A."/>
            <person name="Steffenson B.J."/>
            <person name="Schwessinger B."/>
            <person name="Dodds P.N."/>
            <person name="Figueroa M."/>
        </authorList>
    </citation>
    <scope>NUCLEOTIDE SEQUENCE [LARGE SCALE GENOMIC DNA]</scope>
    <source>
        <strain evidence="2">21-0</strain>
    </source>
</reference>
<feature type="region of interest" description="Disordered" evidence="1">
    <location>
        <begin position="38"/>
        <end position="82"/>
    </location>
</feature>
<protein>
    <submittedName>
        <fullName evidence="2">Uncharacterized protein</fullName>
    </submittedName>
</protein>
<keyword evidence="3" id="KW-1185">Reference proteome</keyword>
<accession>A0A5B0MRD6</accession>
<sequence>MGGEALGTTMADFGIRLMRPRPQPRDVYSGGIRKSFAKLSTEQASTHSSQSRIRGSARKLMKPRNSKGVSYSAGGLPPKQHKQIIDRPINHPSKYKRNLSYAWPLRLYSRPYLTLIMKIIPSRASAAGRTCNKCDQPSLLLDSA</sequence>
<dbReference type="EMBL" id="VSWC01000144">
    <property type="protein sequence ID" value="KAA1078490.1"/>
    <property type="molecule type" value="Genomic_DNA"/>
</dbReference>
<comment type="caution">
    <text evidence="2">The sequence shown here is derived from an EMBL/GenBank/DDBJ whole genome shotgun (WGS) entry which is preliminary data.</text>
</comment>
<name>A0A5B0MRD6_PUCGR</name>
<evidence type="ECO:0000313" key="3">
    <source>
        <dbReference type="Proteomes" id="UP000324748"/>
    </source>
</evidence>
<organism evidence="2 3">
    <name type="scientific">Puccinia graminis f. sp. tritici</name>
    <dbReference type="NCBI Taxonomy" id="56615"/>
    <lineage>
        <taxon>Eukaryota</taxon>
        <taxon>Fungi</taxon>
        <taxon>Dikarya</taxon>
        <taxon>Basidiomycota</taxon>
        <taxon>Pucciniomycotina</taxon>
        <taxon>Pucciniomycetes</taxon>
        <taxon>Pucciniales</taxon>
        <taxon>Pucciniaceae</taxon>
        <taxon>Puccinia</taxon>
    </lineage>
</organism>
<proteinExistence type="predicted"/>
<evidence type="ECO:0000256" key="1">
    <source>
        <dbReference type="SAM" id="MobiDB-lite"/>
    </source>
</evidence>
<dbReference type="AlphaFoldDB" id="A0A5B0MRD6"/>